<sequence length="245" mass="25646">MFRANSPYNRPIPFFGYEPFAQENNNNNNMSLRGRLALVTGGASGIGRATCHALASHGVRVIVADLDGNAAKVVASELPGAGIHRSTLPYVSDTSSVNILFTDIKETEPISIVVNCAGILKRSPLVDMTDDDFDKVLQVDLTGTFLVTRAAARAMITSGVKEGVIVNVASVLAKTGLSGLVAYTVSKGGVVSLTKSVAQELAQHGIRCNAVLPSLTLTAMSDAQPEEPKRACIALTPLGRICPAG</sequence>
<dbReference type="GO" id="GO:0048038">
    <property type="term" value="F:quinone binding"/>
    <property type="evidence" value="ECO:0007669"/>
    <property type="project" value="TreeGrafter"/>
</dbReference>
<proteinExistence type="inferred from homology"/>
<dbReference type="GO" id="GO:0006633">
    <property type="term" value="P:fatty acid biosynthetic process"/>
    <property type="evidence" value="ECO:0007669"/>
    <property type="project" value="TreeGrafter"/>
</dbReference>
<reference evidence="5" key="1">
    <citation type="journal article" date="2020" name="Cell">
        <title>Large-Scale Comparative Analyses of Tick Genomes Elucidate Their Genetic Diversity and Vector Capacities.</title>
        <authorList>
            <consortium name="Tick Genome and Microbiome Consortium (TIGMIC)"/>
            <person name="Jia N."/>
            <person name="Wang J."/>
            <person name="Shi W."/>
            <person name="Du L."/>
            <person name="Sun Y."/>
            <person name="Zhan W."/>
            <person name="Jiang J.F."/>
            <person name="Wang Q."/>
            <person name="Zhang B."/>
            <person name="Ji P."/>
            <person name="Bell-Sakyi L."/>
            <person name="Cui X.M."/>
            <person name="Yuan T.T."/>
            <person name="Jiang B.G."/>
            <person name="Yang W.F."/>
            <person name="Lam T.T."/>
            <person name="Chang Q.C."/>
            <person name="Ding S.J."/>
            <person name="Wang X.J."/>
            <person name="Zhu J.G."/>
            <person name="Ruan X.D."/>
            <person name="Zhao L."/>
            <person name="Wei J.T."/>
            <person name="Ye R.Z."/>
            <person name="Que T.C."/>
            <person name="Du C.H."/>
            <person name="Zhou Y.H."/>
            <person name="Cheng J.X."/>
            <person name="Dai P.F."/>
            <person name="Guo W.B."/>
            <person name="Han X.H."/>
            <person name="Huang E.J."/>
            <person name="Li L.F."/>
            <person name="Wei W."/>
            <person name="Gao Y.C."/>
            <person name="Liu J.Z."/>
            <person name="Shao H.Z."/>
            <person name="Wang X."/>
            <person name="Wang C.C."/>
            <person name="Yang T.C."/>
            <person name="Huo Q.B."/>
            <person name="Li W."/>
            <person name="Chen H.Y."/>
            <person name="Chen S.E."/>
            <person name="Zhou L.G."/>
            <person name="Ni X.B."/>
            <person name="Tian J.H."/>
            <person name="Sheng Y."/>
            <person name="Liu T."/>
            <person name="Pan Y.S."/>
            <person name="Xia L.Y."/>
            <person name="Li J."/>
            <person name="Zhao F."/>
            <person name="Cao W.C."/>
        </authorList>
    </citation>
    <scope>NUCLEOTIDE SEQUENCE</scope>
    <source>
        <strain evidence="5">Rmic-2018</strain>
    </source>
</reference>
<dbReference type="VEuPathDB" id="VectorBase:LOC119188167"/>
<evidence type="ECO:0000313" key="6">
    <source>
        <dbReference type="Proteomes" id="UP000821866"/>
    </source>
</evidence>
<comment type="pathway">
    <text evidence="1">Lipid metabolism; fatty acid biosynthesis.</text>
</comment>
<dbReference type="PROSITE" id="PS00061">
    <property type="entry name" value="ADH_SHORT"/>
    <property type="match status" value="1"/>
</dbReference>
<evidence type="ECO:0000256" key="4">
    <source>
        <dbReference type="RuleBase" id="RU000363"/>
    </source>
</evidence>
<evidence type="ECO:0000256" key="2">
    <source>
        <dbReference type="ARBA" id="ARBA00006484"/>
    </source>
</evidence>
<dbReference type="Gene3D" id="3.40.50.720">
    <property type="entry name" value="NAD(P)-binding Rossmann-like Domain"/>
    <property type="match status" value="1"/>
</dbReference>
<dbReference type="Proteomes" id="UP000821866">
    <property type="component" value="Chromosome 1"/>
</dbReference>
<dbReference type="EMBL" id="JABSTU010000001">
    <property type="protein sequence ID" value="KAH8039718.1"/>
    <property type="molecule type" value="Genomic_DNA"/>
</dbReference>
<dbReference type="SUPFAM" id="SSF51735">
    <property type="entry name" value="NAD(P)-binding Rossmann-fold domains"/>
    <property type="match status" value="1"/>
</dbReference>
<gene>
    <name evidence="5" type="ORF">HPB51_008311</name>
</gene>
<dbReference type="PANTHER" id="PTHR42760">
    <property type="entry name" value="SHORT-CHAIN DEHYDROGENASES/REDUCTASES FAMILY MEMBER"/>
    <property type="match status" value="1"/>
</dbReference>
<comment type="caution">
    <text evidence="5">The sequence shown here is derived from an EMBL/GenBank/DDBJ whole genome shotgun (WGS) entry which is preliminary data.</text>
</comment>
<dbReference type="PRINTS" id="PR00080">
    <property type="entry name" value="SDRFAMILY"/>
</dbReference>
<evidence type="ECO:0000313" key="5">
    <source>
        <dbReference type="EMBL" id="KAH8039718.1"/>
    </source>
</evidence>
<evidence type="ECO:0000256" key="1">
    <source>
        <dbReference type="ARBA" id="ARBA00005194"/>
    </source>
</evidence>
<accession>A0A9J6EYX0</accession>
<dbReference type="InterPro" id="IPR002347">
    <property type="entry name" value="SDR_fam"/>
</dbReference>
<dbReference type="InterPro" id="IPR020904">
    <property type="entry name" value="Sc_DH/Rdtase_CS"/>
</dbReference>
<reference evidence="5" key="2">
    <citation type="submission" date="2021-09" db="EMBL/GenBank/DDBJ databases">
        <authorList>
            <person name="Jia N."/>
            <person name="Wang J."/>
            <person name="Shi W."/>
            <person name="Du L."/>
            <person name="Sun Y."/>
            <person name="Zhan W."/>
            <person name="Jiang J."/>
            <person name="Wang Q."/>
            <person name="Zhang B."/>
            <person name="Ji P."/>
            <person name="Sakyi L.B."/>
            <person name="Cui X."/>
            <person name="Yuan T."/>
            <person name="Jiang B."/>
            <person name="Yang W."/>
            <person name="Lam T.T.-Y."/>
            <person name="Chang Q."/>
            <person name="Ding S."/>
            <person name="Wang X."/>
            <person name="Zhu J."/>
            <person name="Ruan X."/>
            <person name="Zhao L."/>
            <person name="Wei J."/>
            <person name="Que T."/>
            <person name="Du C."/>
            <person name="Cheng J."/>
            <person name="Dai P."/>
            <person name="Han X."/>
            <person name="Huang E."/>
            <person name="Gao Y."/>
            <person name="Liu J."/>
            <person name="Shao H."/>
            <person name="Ye R."/>
            <person name="Li L."/>
            <person name="Wei W."/>
            <person name="Wang X."/>
            <person name="Wang C."/>
            <person name="Huo Q."/>
            <person name="Li W."/>
            <person name="Guo W."/>
            <person name="Chen H."/>
            <person name="Chen S."/>
            <person name="Zhou L."/>
            <person name="Zhou L."/>
            <person name="Ni X."/>
            <person name="Tian J."/>
            <person name="Zhou Y."/>
            <person name="Sheng Y."/>
            <person name="Liu T."/>
            <person name="Pan Y."/>
            <person name="Xia L."/>
            <person name="Li J."/>
            <person name="Zhao F."/>
            <person name="Cao W."/>
        </authorList>
    </citation>
    <scope>NUCLEOTIDE SEQUENCE</scope>
    <source>
        <strain evidence="5">Rmic-2018</strain>
        <tissue evidence="5">Larvae</tissue>
    </source>
</reference>
<dbReference type="PANTHER" id="PTHR42760:SF83">
    <property type="entry name" value="(3R)-3-HYDROXYACYL-COA DEHYDROGENASE"/>
    <property type="match status" value="1"/>
</dbReference>
<dbReference type="AlphaFoldDB" id="A0A9J6EYX0"/>
<protein>
    <submittedName>
        <fullName evidence="5">Uncharacterized protein</fullName>
    </submittedName>
</protein>
<keyword evidence="6" id="KW-1185">Reference proteome</keyword>
<dbReference type="InterPro" id="IPR036291">
    <property type="entry name" value="NAD(P)-bd_dom_sf"/>
</dbReference>
<dbReference type="GO" id="GO:0016616">
    <property type="term" value="F:oxidoreductase activity, acting on the CH-OH group of donors, NAD or NADP as acceptor"/>
    <property type="evidence" value="ECO:0007669"/>
    <property type="project" value="TreeGrafter"/>
</dbReference>
<organism evidence="5 6">
    <name type="scientific">Rhipicephalus microplus</name>
    <name type="common">Cattle tick</name>
    <name type="synonym">Boophilus microplus</name>
    <dbReference type="NCBI Taxonomy" id="6941"/>
    <lineage>
        <taxon>Eukaryota</taxon>
        <taxon>Metazoa</taxon>
        <taxon>Ecdysozoa</taxon>
        <taxon>Arthropoda</taxon>
        <taxon>Chelicerata</taxon>
        <taxon>Arachnida</taxon>
        <taxon>Acari</taxon>
        <taxon>Parasitiformes</taxon>
        <taxon>Ixodida</taxon>
        <taxon>Ixodoidea</taxon>
        <taxon>Ixodidae</taxon>
        <taxon>Rhipicephalinae</taxon>
        <taxon>Rhipicephalus</taxon>
        <taxon>Boophilus</taxon>
    </lineage>
</organism>
<name>A0A9J6EYX0_RHIMP</name>
<dbReference type="PRINTS" id="PR00081">
    <property type="entry name" value="GDHRDH"/>
</dbReference>
<evidence type="ECO:0000256" key="3">
    <source>
        <dbReference type="ARBA" id="ARBA00023002"/>
    </source>
</evidence>
<keyword evidence="3" id="KW-0560">Oxidoreductase</keyword>
<comment type="similarity">
    <text evidence="2 4">Belongs to the short-chain dehydrogenases/reductases (SDR) family.</text>
</comment>
<dbReference type="Pfam" id="PF00106">
    <property type="entry name" value="adh_short"/>
    <property type="match status" value="1"/>
</dbReference>